<comment type="similarity">
    <text evidence="1">Belongs to the HyuE racemase family.</text>
</comment>
<dbReference type="Proteomes" id="UP000321638">
    <property type="component" value="Unassembled WGS sequence"/>
</dbReference>
<dbReference type="GO" id="GO:0047661">
    <property type="term" value="F:amino-acid racemase activity"/>
    <property type="evidence" value="ECO:0007669"/>
    <property type="project" value="InterPro"/>
</dbReference>
<protein>
    <recommendedName>
        <fullName evidence="4">Asp/Glu racemase</fullName>
    </recommendedName>
</protein>
<accession>A0A5C8PA97</accession>
<evidence type="ECO:0000256" key="1">
    <source>
        <dbReference type="ARBA" id="ARBA00038414"/>
    </source>
</evidence>
<reference evidence="2 3" key="1">
    <citation type="submission" date="2019-06" db="EMBL/GenBank/DDBJ databases">
        <title>New taxonomy in bacterial strain CC-CFT640, isolated from vineyard.</title>
        <authorList>
            <person name="Lin S.-Y."/>
            <person name="Tsai C.-F."/>
            <person name="Young C.-C."/>
        </authorList>
    </citation>
    <scope>NUCLEOTIDE SEQUENCE [LARGE SCALE GENOMIC DNA]</scope>
    <source>
        <strain evidence="2 3">CC-CFT640</strain>
    </source>
</reference>
<comment type="caution">
    <text evidence="2">The sequence shown here is derived from an EMBL/GenBank/DDBJ whole genome shotgun (WGS) entry which is preliminary data.</text>
</comment>
<dbReference type="RefSeq" id="WP_147851977.1">
    <property type="nucleotide sequence ID" value="NZ_VDUZ01000068.1"/>
</dbReference>
<dbReference type="Pfam" id="PF01177">
    <property type="entry name" value="Asp_Glu_race"/>
    <property type="match status" value="1"/>
</dbReference>
<keyword evidence="3" id="KW-1185">Reference proteome</keyword>
<sequence>MTRDGTRPALLLVNPNSSQAVSGRIAAFAAPRLDGRAEFDVITCAGGPDYLGDIKTLRAGEAAAVAAVTERMRQGRRFDAVLMACFADIGHPIRTLSGRPVCSLLSASLAAVEAEGRPFAIVTAGAQWQDLLPPMVGQALPAGAKAALAAVRTFESTGTAVAADPAAALPALERAVLACIALDKVDVVVVGGAGLAGLAARIRRPPGVKIIDCLEAGLATALLLAMEISRRPAPGAGG</sequence>
<dbReference type="EMBL" id="VDUZ01000068">
    <property type="protein sequence ID" value="TXL69941.1"/>
    <property type="molecule type" value="Genomic_DNA"/>
</dbReference>
<dbReference type="InterPro" id="IPR015942">
    <property type="entry name" value="Asp/Glu/hydantoin_racemase"/>
</dbReference>
<dbReference type="InterPro" id="IPR053714">
    <property type="entry name" value="Iso_Racemase_Enz_sf"/>
</dbReference>
<dbReference type="InterPro" id="IPR052186">
    <property type="entry name" value="Hydantoin_racemase-like"/>
</dbReference>
<dbReference type="PANTHER" id="PTHR28047:SF5">
    <property type="entry name" value="PROTEIN DCG1"/>
    <property type="match status" value="1"/>
</dbReference>
<proteinExistence type="inferred from homology"/>
<gene>
    <name evidence="2" type="ORF">FHP25_36660</name>
</gene>
<dbReference type="AlphaFoldDB" id="A0A5C8PA97"/>
<name>A0A5C8PA97_9HYPH</name>
<dbReference type="Gene3D" id="3.40.50.12500">
    <property type="match status" value="1"/>
</dbReference>
<dbReference type="OrthoDB" id="9791723at2"/>
<evidence type="ECO:0000313" key="3">
    <source>
        <dbReference type="Proteomes" id="UP000321638"/>
    </source>
</evidence>
<dbReference type="PANTHER" id="PTHR28047">
    <property type="entry name" value="PROTEIN DCG1"/>
    <property type="match status" value="1"/>
</dbReference>
<organism evidence="2 3">
    <name type="scientific">Vineibacter terrae</name>
    <dbReference type="NCBI Taxonomy" id="2586908"/>
    <lineage>
        <taxon>Bacteria</taxon>
        <taxon>Pseudomonadati</taxon>
        <taxon>Pseudomonadota</taxon>
        <taxon>Alphaproteobacteria</taxon>
        <taxon>Hyphomicrobiales</taxon>
        <taxon>Vineibacter</taxon>
    </lineage>
</organism>
<evidence type="ECO:0000313" key="2">
    <source>
        <dbReference type="EMBL" id="TXL69941.1"/>
    </source>
</evidence>
<evidence type="ECO:0008006" key="4">
    <source>
        <dbReference type="Google" id="ProtNLM"/>
    </source>
</evidence>